<dbReference type="Proteomes" id="UP000313066">
    <property type="component" value="Unassembled WGS sequence"/>
</dbReference>
<keyword evidence="7" id="KW-1185">Reference proteome</keyword>
<dbReference type="Gene3D" id="1.20.1250.20">
    <property type="entry name" value="MFS general substrate transporter like domains"/>
    <property type="match status" value="1"/>
</dbReference>
<feature type="transmembrane region" description="Helical" evidence="5">
    <location>
        <begin position="7"/>
        <end position="26"/>
    </location>
</feature>
<feature type="transmembrane region" description="Helical" evidence="5">
    <location>
        <begin position="75"/>
        <end position="94"/>
    </location>
</feature>
<reference evidence="6 7" key="1">
    <citation type="submission" date="2019-10" db="EMBL/GenBank/DDBJ databases">
        <title>Nonomuraea sp. nov., isolated from Phyllanthus amarus.</title>
        <authorList>
            <person name="Klykleung N."/>
            <person name="Tanasupawat S."/>
        </authorList>
    </citation>
    <scope>NUCLEOTIDE SEQUENCE [LARGE SCALE GENOMIC DNA]</scope>
    <source>
        <strain evidence="6 7">CR1-09</strain>
    </source>
</reference>
<feature type="transmembrane region" description="Helical" evidence="5">
    <location>
        <begin position="32"/>
        <end position="55"/>
    </location>
</feature>
<accession>A0A5N6C4F4</accession>
<comment type="subcellular location">
    <subcellularLocation>
        <location evidence="1">Membrane</location>
        <topology evidence="1">Multi-pass membrane protein</topology>
    </subcellularLocation>
</comment>
<evidence type="ECO:0000256" key="5">
    <source>
        <dbReference type="SAM" id="Phobius"/>
    </source>
</evidence>
<evidence type="ECO:0000256" key="2">
    <source>
        <dbReference type="ARBA" id="ARBA00022692"/>
    </source>
</evidence>
<dbReference type="RefSeq" id="WP_139573078.1">
    <property type="nucleotide sequence ID" value="NZ_VDMA02000002.1"/>
</dbReference>
<evidence type="ECO:0000256" key="1">
    <source>
        <dbReference type="ARBA" id="ARBA00004141"/>
    </source>
</evidence>
<evidence type="ECO:0000256" key="3">
    <source>
        <dbReference type="ARBA" id="ARBA00022989"/>
    </source>
</evidence>
<keyword evidence="3 5" id="KW-1133">Transmembrane helix</keyword>
<dbReference type="AlphaFoldDB" id="A0A5N6C4F4"/>
<evidence type="ECO:0008006" key="8">
    <source>
        <dbReference type="Google" id="ProtNLM"/>
    </source>
</evidence>
<evidence type="ECO:0000313" key="6">
    <source>
        <dbReference type="EMBL" id="KAB8187293.1"/>
    </source>
</evidence>
<dbReference type="PANTHER" id="PTHR42718">
    <property type="entry name" value="MAJOR FACILITATOR SUPERFAMILY MULTIDRUG TRANSPORTER MFSC"/>
    <property type="match status" value="1"/>
</dbReference>
<comment type="caution">
    <text evidence="6">The sequence shown here is derived from an EMBL/GenBank/DDBJ whole genome shotgun (WGS) entry which is preliminary data.</text>
</comment>
<dbReference type="PANTHER" id="PTHR42718:SF49">
    <property type="entry name" value="EXPORT PROTEIN"/>
    <property type="match status" value="1"/>
</dbReference>
<organism evidence="6 7">
    <name type="scientific">Microbispora catharanthi</name>
    <dbReference type="NCBI Taxonomy" id="1712871"/>
    <lineage>
        <taxon>Bacteria</taxon>
        <taxon>Bacillati</taxon>
        <taxon>Actinomycetota</taxon>
        <taxon>Actinomycetes</taxon>
        <taxon>Streptosporangiales</taxon>
        <taxon>Streptosporangiaceae</taxon>
        <taxon>Microbispora</taxon>
    </lineage>
</organism>
<keyword evidence="2 5" id="KW-0812">Transmembrane</keyword>
<dbReference type="EMBL" id="VDMA02000002">
    <property type="protein sequence ID" value="KAB8187293.1"/>
    <property type="molecule type" value="Genomic_DNA"/>
</dbReference>
<sequence length="183" mass="18261">MIGSEILLIGVGDLLGFALVHVWASWPAMLPAFFVVGLGVGLATPPLSSTGTAAVPAQRAGMAGGAVYTARQVGFAFGTALLGSVFTAGAHHTLADRHIESAGSVAHDIAGARSADLLRTVPAGARQLVDEAIHAAAANGIAVLLAVAGLLGVAGAVVSFVMLRERPVPETAAEARPEAALAE</sequence>
<dbReference type="SUPFAM" id="SSF103473">
    <property type="entry name" value="MFS general substrate transporter"/>
    <property type="match status" value="1"/>
</dbReference>
<dbReference type="GO" id="GO:0016020">
    <property type="term" value="C:membrane"/>
    <property type="evidence" value="ECO:0007669"/>
    <property type="project" value="UniProtKB-SubCell"/>
</dbReference>
<name>A0A5N6C4F4_9ACTN</name>
<gene>
    <name evidence="6" type="ORF">FH610_005115</name>
</gene>
<protein>
    <recommendedName>
        <fullName evidence="8">MFS transporter</fullName>
    </recommendedName>
</protein>
<keyword evidence="4 5" id="KW-0472">Membrane</keyword>
<proteinExistence type="predicted"/>
<evidence type="ECO:0000313" key="7">
    <source>
        <dbReference type="Proteomes" id="UP000313066"/>
    </source>
</evidence>
<dbReference type="InterPro" id="IPR036259">
    <property type="entry name" value="MFS_trans_sf"/>
</dbReference>
<feature type="transmembrane region" description="Helical" evidence="5">
    <location>
        <begin position="141"/>
        <end position="163"/>
    </location>
</feature>
<evidence type="ECO:0000256" key="4">
    <source>
        <dbReference type="ARBA" id="ARBA00023136"/>
    </source>
</evidence>